<keyword evidence="1" id="KW-0175">Coiled coil</keyword>
<dbReference type="KEGG" id="vg:19686614"/>
<dbReference type="Proteomes" id="UP000026990">
    <property type="component" value="Segment"/>
</dbReference>
<dbReference type="GeneID" id="19686614"/>
<dbReference type="EMBL" id="KJ094020">
    <property type="protein sequence ID" value="AHN84728.1"/>
    <property type="molecule type" value="Genomic_DNA"/>
</dbReference>
<protein>
    <submittedName>
        <fullName evidence="3">Uncharacterized protein</fullName>
    </submittedName>
</protein>
<evidence type="ECO:0000313" key="3">
    <source>
        <dbReference type="EMBL" id="AHN84728.1"/>
    </source>
</evidence>
<keyword evidence="2" id="KW-0472">Membrane</keyword>
<dbReference type="OrthoDB" id="7684at10239"/>
<evidence type="ECO:0000256" key="1">
    <source>
        <dbReference type="SAM" id="Coils"/>
    </source>
</evidence>
<reference evidence="3 4" key="1">
    <citation type="journal article" date="2014" name="Appl. Environ. Microbiol.">
        <title>Comparative genomic and morphological analysis of Listeria phages isolated from farm environments.</title>
        <authorList>
            <person name="Denes T."/>
            <person name="Vongkamjan K."/>
            <person name="Ackermann H.W."/>
            <person name="Moreno Switt A.I."/>
            <person name="Wiedmann M."/>
            <person name="den Bakker H.C."/>
        </authorList>
    </citation>
    <scope>NUCLEOTIDE SEQUENCE [LARGE SCALE GENOMIC DNA]</scope>
</reference>
<keyword evidence="2" id="KW-1133">Transmembrane helix</keyword>
<dbReference type="RefSeq" id="YP_009044119.1">
    <property type="nucleotide sequence ID" value="NC_024375.1"/>
</dbReference>
<proteinExistence type="predicted"/>
<accession>A0A059TAK4</accession>
<keyword evidence="2" id="KW-0812">Transmembrane</keyword>
<sequence>MMNKKIDRMLYDYAIQTILEGYSSACLPFKRLGKDLKRYINRIIKIEFWALIALEGFFIFITLWTLVTTDNDGNYTANEGFKICVILFSMAVSYLLIWLLIVKERYLDGMDFGDTYKTKIIWIKAKREVTKITKMIEEEKEIRYGVDEELRKAPYKYDSFAKVIYCNKDKYGHLLPDYVEFLKRVSEQAVIVKVCYDLDYPEKLAKDCEEALEEITRLEDKMKKKFFEAEEQLAKTKQELAENQIKWVKKLIIDGRKNRERN</sequence>
<keyword evidence="4" id="KW-1185">Reference proteome</keyword>
<feature type="coiled-coil region" evidence="1">
    <location>
        <begin position="205"/>
        <end position="246"/>
    </location>
</feature>
<feature type="transmembrane region" description="Helical" evidence="2">
    <location>
        <begin position="48"/>
        <end position="68"/>
    </location>
</feature>
<feature type="transmembrane region" description="Helical" evidence="2">
    <location>
        <begin position="80"/>
        <end position="102"/>
    </location>
</feature>
<name>A0A059TAK4_9CAUD</name>
<organism evidence="3 4">
    <name type="scientific">Listeria phage LP-026</name>
    <dbReference type="NCBI Taxonomy" id="1173745"/>
    <lineage>
        <taxon>Viruses</taxon>
        <taxon>Duplodnaviria</taxon>
        <taxon>Heunggongvirae</taxon>
        <taxon>Uroviricota</taxon>
        <taxon>Caudoviricetes</taxon>
        <taxon>Homburgvirus</taxon>
        <taxon>Homburgvirus LP26</taxon>
    </lineage>
</organism>
<gene>
    <name evidence="3" type="ORF">LP026_034</name>
</gene>
<evidence type="ECO:0000313" key="4">
    <source>
        <dbReference type="Proteomes" id="UP000026990"/>
    </source>
</evidence>
<evidence type="ECO:0000256" key="2">
    <source>
        <dbReference type="SAM" id="Phobius"/>
    </source>
</evidence>